<dbReference type="InterPro" id="IPR005756">
    <property type="entry name" value="Ribosomal_uL24_euk/arc"/>
</dbReference>
<dbReference type="InterPro" id="IPR014722">
    <property type="entry name" value="Rib_uL2_dom2"/>
</dbReference>
<evidence type="ECO:0000256" key="3">
    <source>
        <dbReference type="ARBA" id="ARBA00023274"/>
    </source>
</evidence>
<organism evidence="5 6">
    <name type="scientific">Rhodotorula taiwanensis</name>
    <dbReference type="NCBI Taxonomy" id="741276"/>
    <lineage>
        <taxon>Eukaryota</taxon>
        <taxon>Fungi</taxon>
        <taxon>Dikarya</taxon>
        <taxon>Basidiomycota</taxon>
        <taxon>Pucciniomycotina</taxon>
        <taxon>Microbotryomycetes</taxon>
        <taxon>Sporidiobolales</taxon>
        <taxon>Sporidiobolaceae</taxon>
        <taxon>Rhodotorula</taxon>
    </lineage>
</organism>
<dbReference type="GO" id="GO:0015934">
    <property type="term" value="C:large ribosomal subunit"/>
    <property type="evidence" value="ECO:0007669"/>
    <property type="project" value="InterPro"/>
</dbReference>
<evidence type="ECO:0000256" key="2">
    <source>
        <dbReference type="ARBA" id="ARBA00022980"/>
    </source>
</evidence>
<keyword evidence="2" id="KW-0689">Ribosomal protein</keyword>
<dbReference type="InterPro" id="IPR005825">
    <property type="entry name" value="Ribosomal_uL24_CS"/>
</dbReference>
<comment type="caution">
    <text evidence="5">The sequence shown here is derived from an EMBL/GenBank/DDBJ whole genome shotgun (WGS) entry which is preliminary data.</text>
</comment>
<dbReference type="GO" id="GO:0003723">
    <property type="term" value="F:RNA binding"/>
    <property type="evidence" value="ECO:0007669"/>
    <property type="project" value="InterPro"/>
</dbReference>
<keyword evidence="6" id="KW-1185">Reference proteome</keyword>
<proteinExistence type="inferred from homology"/>
<dbReference type="NCBIfam" id="TIGR01080">
    <property type="entry name" value="rplX_A_E"/>
    <property type="match status" value="1"/>
</dbReference>
<dbReference type="AlphaFoldDB" id="A0A2S5BEK3"/>
<accession>A0A2S5BEK3</accession>
<dbReference type="Pfam" id="PF16906">
    <property type="entry name" value="Ribosomal_L26"/>
    <property type="match status" value="1"/>
</dbReference>
<dbReference type="CDD" id="cd06089">
    <property type="entry name" value="KOW_RPL26"/>
    <property type="match status" value="1"/>
</dbReference>
<feature type="domain" description="KOW" evidence="4">
    <location>
        <begin position="47"/>
        <end position="74"/>
    </location>
</feature>
<dbReference type="InterPro" id="IPR005824">
    <property type="entry name" value="KOW"/>
</dbReference>
<evidence type="ECO:0000259" key="4">
    <source>
        <dbReference type="SMART" id="SM00739"/>
    </source>
</evidence>
<gene>
    <name evidence="5" type="ORF">BMF94_1805</name>
</gene>
<dbReference type="STRING" id="741276.A0A2S5BEK3"/>
<dbReference type="InterPro" id="IPR008991">
    <property type="entry name" value="Translation_prot_SH3-like_sf"/>
</dbReference>
<dbReference type="InterPro" id="IPR041988">
    <property type="entry name" value="Ribosomal_uL24_KOW"/>
</dbReference>
<dbReference type="GO" id="GO:0006412">
    <property type="term" value="P:translation"/>
    <property type="evidence" value="ECO:0007669"/>
    <property type="project" value="InterPro"/>
</dbReference>
<keyword evidence="3" id="KW-0687">Ribonucleoprotein</keyword>
<dbReference type="SUPFAM" id="SSF50104">
    <property type="entry name" value="Translation proteins SH3-like domain"/>
    <property type="match status" value="1"/>
</dbReference>
<evidence type="ECO:0000256" key="1">
    <source>
        <dbReference type="ARBA" id="ARBA00010618"/>
    </source>
</evidence>
<reference evidence="5 6" key="1">
    <citation type="journal article" date="2018" name="Front. Microbiol.">
        <title>Prospects for Fungal Bioremediation of Acidic Radioactive Waste Sites: Characterization and Genome Sequence of Rhodotorula taiwanensis MD1149.</title>
        <authorList>
            <person name="Tkavc R."/>
            <person name="Matrosova V.Y."/>
            <person name="Grichenko O.E."/>
            <person name="Gostincar C."/>
            <person name="Volpe R.P."/>
            <person name="Klimenkova P."/>
            <person name="Gaidamakova E.K."/>
            <person name="Zhou C.E."/>
            <person name="Stewart B.J."/>
            <person name="Lyman M.G."/>
            <person name="Malfatti S.A."/>
            <person name="Rubinfeld B."/>
            <person name="Courtot M."/>
            <person name="Singh J."/>
            <person name="Dalgard C.L."/>
            <person name="Hamilton T."/>
            <person name="Frey K.G."/>
            <person name="Gunde-Cimerman N."/>
            <person name="Dugan L."/>
            <person name="Daly M.J."/>
        </authorList>
    </citation>
    <scope>NUCLEOTIDE SEQUENCE [LARGE SCALE GENOMIC DNA]</scope>
    <source>
        <strain evidence="5 6">MD1149</strain>
    </source>
</reference>
<evidence type="ECO:0000313" key="6">
    <source>
        <dbReference type="Proteomes" id="UP000237144"/>
    </source>
</evidence>
<comment type="similarity">
    <text evidence="1">Belongs to the universal ribosomal protein uL24 family.</text>
</comment>
<dbReference type="PROSITE" id="PS01108">
    <property type="entry name" value="RIBOSOMAL_L24"/>
    <property type="match status" value="1"/>
</dbReference>
<protein>
    <recommendedName>
        <fullName evidence="4">KOW domain-containing protein</fullName>
    </recommendedName>
</protein>
<dbReference type="Proteomes" id="UP000237144">
    <property type="component" value="Unassembled WGS sequence"/>
</dbReference>
<name>A0A2S5BEK3_9BASI</name>
<sequence>MAAGVVSISQRKAHKAHFAAPSSVRRVIMSAPLSKELRAEHGTRSIPIRKGDEVKIVRGTYKGREGVVTTCQRKNFRIFVEGVSRDKGNGATVPIGVNASNVVINKLKLDKDRKNILSRKGAAAKKSEDVEMKA</sequence>
<dbReference type="EMBL" id="PJQD01000019">
    <property type="protein sequence ID" value="POY75173.1"/>
    <property type="molecule type" value="Genomic_DNA"/>
</dbReference>
<evidence type="ECO:0000313" key="5">
    <source>
        <dbReference type="EMBL" id="POY75173.1"/>
    </source>
</evidence>
<dbReference type="Pfam" id="PF00467">
    <property type="entry name" value="KOW"/>
    <property type="match status" value="1"/>
</dbReference>
<dbReference type="PANTHER" id="PTHR11143">
    <property type="entry name" value="60S RIBOSOMAL PROTEIN L26 FAMILY MEMBER"/>
    <property type="match status" value="1"/>
</dbReference>
<dbReference type="OrthoDB" id="1688503at2759"/>
<dbReference type="FunFam" id="2.30.30.30:FF:000009">
    <property type="entry name" value="60S ribosomal protein L26"/>
    <property type="match status" value="1"/>
</dbReference>
<dbReference type="SMART" id="SM00739">
    <property type="entry name" value="KOW"/>
    <property type="match status" value="1"/>
</dbReference>
<dbReference type="GO" id="GO:0003735">
    <property type="term" value="F:structural constituent of ribosome"/>
    <property type="evidence" value="ECO:0007669"/>
    <property type="project" value="InterPro"/>
</dbReference>
<dbReference type="Gene3D" id="2.30.30.30">
    <property type="match status" value="1"/>
</dbReference>